<dbReference type="EC" id="2.5.1.145" evidence="7"/>
<evidence type="ECO:0000256" key="8">
    <source>
        <dbReference type="SAM" id="MobiDB-lite"/>
    </source>
</evidence>
<keyword evidence="4 7" id="KW-0812">Transmembrane</keyword>
<evidence type="ECO:0000256" key="2">
    <source>
        <dbReference type="ARBA" id="ARBA00022475"/>
    </source>
</evidence>
<dbReference type="HAMAP" id="MF_01147">
    <property type="entry name" value="Lgt"/>
    <property type="match status" value="1"/>
</dbReference>
<dbReference type="Pfam" id="PF01790">
    <property type="entry name" value="LGT"/>
    <property type="match status" value="1"/>
</dbReference>
<evidence type="ECO:0000256" key="4">
    <source>
        <dbReference type="ARBA" id="ARBA00022692"/>
    </source>
</evidence>
<dbReference type="PANTHER" id="PTHR30589">
    <property type="entry name" value="PROLIPOPROTEIN DIACYLGLYCERYL TRANSFERASE"/>
    <property type="match status" value="1"/>
</dbReference>
<evidence type="ECO:0000313" key="10">
    <source>
        <dbReference type="Proteomes" id="UP001157034"/>
    </source>
</evidence>
<dbReference type="PANTHER" id="PTHR30589:SF0">
    <property type="entry name" value="PHOSPHATIDYLGLYCEROL--PROLIPOPROTEIN DIACYLGLYCERYL TRANSFERASE"/>
    <property type="match status" value="1"/>
</dbReference>
<comment type="pathway">
    <text evidence="7">Protein modification; lipoprotein biosynthesis (diacylglyceryl transfer).</text>
</comment>
<dbReference type="RefSeq" id="WP_425565023.1">
    <property type="nucleotide sequence ID" value="NZ_BAAAQO010000004.1"/>
</dbReference>
<comment type="catalytic activity">
    <reaction evidence="7">
        <text>L-cysteinyl-[prolipoprotein] + a 1,2-diacyl-sn-glycero-3-phospho-(1'-sn-glycerol) = an S-1,2-diacyl-sn-glyceryl-L-cysteinyl-[prolipoprotein] + sn-glycerol 1-phosphate + H(+)</text>
        <dbReference type="Rhea" id="RHEA:56712"/>
        <dbReference type="Rhea" id="RHEA-COMP:14679"/>
        <dbReference type="Rhea" id="RHEA-COMP:14680"/>
        <dbReference type="ChEBI" id="CHEBI:15378"/>
        <dbReference type="ChEBI" id="CHEBI:29950"/>
        <dbReference type="ChEBI" id="CHEBI:57685"/>
        <dbReference type="ChEBI" id="CHEBI:64716"/>
        <dbReference type="ChEBI" id="CHEBI:140658"/>
        <dbReference type="EC" id="2.5.1.145"/>
    </reaction>
</comment>
<evidence type="ECO:0000256" key="7">
    <source>
        <dbReference type="HAMAP-Rule" id="MF_01147"/>
    </source>
</evidence>
<feature type="transmembrane region" description="Helical" evidence="7">
    <location>
        <begin position="274"/>
        <end position="292"/>
    </location>
</feature>
<organism evidence="9 10">
    <name type="scientific">Pseudolysinimonas kribbensis</name>
    <dbReference type="NCBI Taxonomy" id="433641"/>
    <lineage>
        <taxon>Bacteria</taxon>
        <taxon>Bacillati</taxon>
        <taxon>Actinomycetota</taxon>
        <taxon>Actinomycetes</taxon>
        <taxon>Micrococcales</taxon>
        <taxon>Microbacteriaceae</taxon>
        <taxon>Pseudolysinimonas</taxon>
    </lineage>
</organism>
<keyword evidence="10" id="KW-1185">Reference proteome</keyword>
<reference evidence="10" key="1">
    <citation type="journal article" date="2019" name="Int. J. Syst. Evol. Microbiol.">
        <title>The Global Catalogue of Microorganisms (GCM) 10K type strain sequencing project: providing services to taxonomists for standard genome sequencing and annotation.</title>
        <authorList>
            <consortium name="The Broad Institute Genomics Platform"/>
            <consortium name="The Broad Institute Genome Sequencing Center for Infectious Disease"/>
            <person name="Wu L."/>
            <person name="Ma J."/>
        </authorList>
    </citation>
    <scope>NUCLEOTIDE SEQUENCE [LARGE SCALE GENOMIC DNA]</scope>
    <source>
        <strain evidence="10">NBRC 108894</strain>
    </source>
</reference>
<evidence type="ECO:0000256" key="5">
    <source>
        <dbReference type="ARBA" id="ARBA00022989"/>
    </source>
</evidence>
<evidence type="ECO:0000256" key="3">
    <source>
        <dbReference type="ARBA" id="ARBA00022679"/>
    </source>
</evidence>
<sequence length="344" mass="38120">MILTSIPSPPPSWSVYYVGTWIHSWLPAWPASWTLPVHFYALIILVGIIVSIVLTNYRLTRRGGEPWIIIDISLWTIALGIIVARGWHVVTHIDDYFGPGKNTWNPTQPGAIWNIWDGGDAIFGALLGGALGVFIGCRIAGLRFWSVADALAPTLLLAQALGRLGNYFNQELFGLPTDAPWGLKIDSPNPAIPVGLPDGTLFQPTFLYEMILNVIGFGVIMVITHRRRSGQWVSSPFWQWGKVLGLYLIWYGAVRSWMENIRIDPSQTFLGIRDNVWGAIGAIVLGLVIIVVQTRRHPGIEPSVYHPGRQWTPEDQVESEDTYSDDDDDAETEKAPATSAAPVS</sequence>
<dbReference type="NCBIfam" id="TIGR00544">
    <property type="entry name" value="lgt"/>
    <property type="match status" value="1"/>
</dbReference>
<feature type="transmembrane region" description="Helical" evidence="7">
    <location>
        <begin position="237"/>
        <end position="254"/>
    </location>
</feature>
<feature type="transmembrane region" description="Helical" evidence="7">
    <location>
        <begin position="121"/>
        <end position="137"/>
    </location>
</feature>
<comment type="similarity">
    <text evidence="1 7">Belongs to the Lgt family.</text>
</comment>
<dbReference type="GO" id="GO:0016740">
    <property type="term" value="F:transferase activity"/>
    <property type="evidence" value="ECO:0007669"/>
    <property type="project" value="UniProtKB-KW"/>
</dbReference>
<comment type="function">
    <text evidence="7">Catalyzes the transfer of the diacylglyceryl group from phosphatidylglycerol to the sulfhydryl group of the N-terminal cysteine of a prolipoprotein, the first step in the formation of mature lipoproteins.</text>
</comment>
<feature type="transmembrane region" description="Helical" evidence="7">
    <location>
        <begin position="37"/>
        <end position="55"/>
    </location>
</feature>
<feature type="transmembrane region" description="Helical" evidence="7">
    <location>
        <begin position="206"/>
        <end position="225"/>
    </location>
</feature>
<comment type="caution">
    <text evidence="9">The sequence shown here is derived from an EMBL/GenBank/DDBJ whole genome shotgun (WGS) entry which is preliminary data.</text>
</comment>
<feature type="compositionally biased region" description="Acidic residues" evidence="8">
    <location>
        <begin position="315"/>
        <end position="331"/>
    </location>
</feature>
<feature type="region of interest" description="Disordered" evidence="8">
    <location>
        <begin position="303"/>
        <end position="344"/>
    </location>
</feature>
<dbReference type="PROSITE" id="PS01311">
    <property type="entry name" value="LGT"/>
    <property type="match status" value="1"/>
</dbReference>
<keyword evidence="3 7" id="KW-0808">Transferase</keyword>
<feature type="binding site" evidence="7">
    <location>
        <position position="163"/>
    </location>
    <ligand>
        <name>a 1,2-diacyl-sn-glycero-3-phospho-(1'-sn-glycerol)</name>
        <dbReference type="ChEBI" id="CHEBI:64716"/>
    </ligand>
</feature>
<dbReference type="EMBL" id="BSVB01000001">
    <property type="protein sequence ID" value="GMA97035.1"/>
    <property type="molecule type" value="Genomic_DNA"/>
</dbReference>
<keyword evidence="6 7" id="KW-0472">Membrane</keyword>
<accession>A0ABQ6K8K7</accession>
<evidence type="ECO:0000256" key="6">
    <source>
        <dbReference type="ARBA" id="ARBA00023136"/>
    </source>
</evidence>
<keyword evidence="5 7" id="KW-1133">Transmembrane helix</keyword>
<feature type="transmembrane region" description="Helical" evidence="7">
    <location>
        <begin position="67"/>
        <end position="87"/>
    </location>
</feature>
<dbReference type="Proteomes" id="UP001157034">
    <property type="component" value="Unassembled WGS sequence"/>
</dbReference>
<evidence type="ECO:0000256" key="1">
    <source>
        <dbReference type="ARBA" id="ARBA00007150"/>
    </source>
</evidence>
<name>A0ABQ6K8K7_9MICO</name>
<protein>
    <recommendedName>
        <fullName evidence="7">Phosphatidylglycerol--prolipoprotein diacylglyceryl transferase</fullName>
        <ecNumber evidence="7">2.5.1.145</ecNumber>
    </recommendedName>
</protein>
<gene>
    <name evidence="7 9" type="primary">lgt</name>
    <name evidence="9" type="ORF">GCM10025881_38590</name>
</gene>
<comment type="subcellular location">
    <subcellularLocation>
        <location evidence="7">Cell membrane</location>
        <topology evidence="7">Multi-pass membrane protein</topology>
    </subcellularLocation>
</comment>
<evidence type="ECO:0000313" key="9">
    <source>
        <dbReference type="EMBL" id="GMA97035.1"/>
    </source>
</evidence>
<dbReference type="InterPro" id="IPR001640">
    <property type="entry name" value="Lgt"/>
</dbReference>
<proteinExistence type="inferred from homology"/>
<feature type="transmembrane region" description="Helical" evidence="7">
    <location>
        <begin position="144"/>
        <end position="162"/>
    </location>
</feature>
<keyword evidence="2 7" id="KW-1003">Cell membrane</keyword>